<evidence type="ECO:0000313" key="8">
    <source>
        <dbReference type="EMBL" id="GEK82516.1"/>
    </source>
</evidence>
<feature type="transmembrane region" description="Helical" evidence="7">
    <location>
        <begin position="118"/>
        <end position="140"/>
    </location>
</feature>
<evidence type="ECO:0000256" key="5">
    <source>
        <dbReference type="ARBA" id="ARBA00023136"/>
    </source>
</evidence>
<dbReference type="EMBL" id="JACGWW010000007">
    <property type="protein sequence ID" value="MBA8814721.1"/>
    <property type="molecule type" value="Genomic_DNA"/>
</dbReference>
<dbReference type="EMBL" id="BJUV01000006">
    <property type="protein sequence ID" value="GEK82516.1"/>
    <property type="molecule type" value="Genomic_DNA"/>
</dbReference>
<evidence type="ECO:0000256" key="4">
    <source>
        <dbReference type="ARBA" id="ARBA00022989"/>
    </source>
</evidence>
<keyword evidence="2" id="KW-1003">Cell membrane</keyword>
<gene>
    <name evidence="9" type="ORF">FB463_002996</name>
    <name evidence="8" type="ORF">FFA01_08250</name>
</gene>
<evidence type="ECO:0000256" key="6">
    <source>
        <dbReference type="SAM" id="MobiDB-lite"/>
    </source>
</evidence>
<evidence type="ECO:0000256" key="2">
    <source>
        <dbReference type="ARBA" id="ARBA00022475"/>
    </source>
</evidence>
<dbReference type="Proteomes" id="UP000522688">
    <property type="component" value="Unassembled WGS sequence"/>
</dbReference>
<name>A0A7W3PK90_9MICO</name>
<feature type="transmembrane region" description="Helical" evidence="7">
    <location>
        <begin position="214"/>
        <end position="234"/>
    </location>
</feature>
<dbReference type="Proteomes" id="UP000321154">
    <property type="component" value="Unassembled WGS sequence"/>
</dbReference>
<sequence length="269" mass="27637">MTDTPANDGTRDATPVARPSSPSDASPANGPSGSPGHSTPASTGIDAALSPDTATPMVDDPALTENAATADANRHSLAENVMGVVTGVFLASFGLYLLKESGSVSGGTAGLALLLSYATHISFGVLFFVVNVPFFALALWKKGLGFTLRTALTVALVSAFSYLHPLAFGIDALNPVYGTLGGNLLVGVGLLILFRHGASLGGINILALVLQEKLGWRAGYVQMAVDVVIIALSLTVVSPWVVLLSAVGAVVLNLVLAMNHKQGRYLGRT</sequence>
<keyword evidence="5 7" id="KW-0472">Membrane</keyword>
<feature type="transmembrane region" description="Helical" evidence="7">
    <location>
        <begin position="152"/>
        <end position="170"/>
    </location>
</feature>
<reference evidence="9 11" key="2">
    <citation type="submission" date="2020-07" db="EMBL/GenBank/DDBJ databases">
        <title>Sequencing the genomes of 1000 actinobacteria strains.</title>
        <authorList>
            <person name="Klenk H.-P."/>
        </authorList>
    </citation>
    <scope>NUCLEOTIDE SEQUENCE [LARGE SCALE GENOMIC DNA]</scope>
    <source>
        <strain evidence="9 11">DSM 10309</strain>
    </source>
</reference>
<protein>
    <submittedName>
        <fullName evidence="8">Membrane protein</fullName>
    </submittedName>
    <submittedName>
        <fullName evidence="9">Uncharacterized membrane-anchored protein YitT (DUF2179 family)</fullName>
    </submittedName>
</protein>
<feature type="compositionally biased region" description="Low complexity" evidence="6">
    <location>
        <begin position="15"/>
        <end position="38"/>
    </location>
</feature>
<dbReference type="InterPro" id="IPR003740">
    <property type="entry name" value="YitT"/>
</dbReference>
<feature type="transmembrane region" description="Helical" evidence="7">
    <location>
        <begin position="81"/>
        <end position="98"/>
    </location>
</feature>
<keyword evidence="4 7" id="KW-1133">Transmembrane helix</keyword>
<evidence type="ECO:0000313" key="10">
    <source>
        <dbReference type="Proteomes" id="UP000321154"/>
    </source>
</evidence>
<dbReference type="PANTHER" id="PTHR33545:SF5">
    <property type="entry name" value="UPF0750 MEMBRANE PROTEIN YITT"/>
    <property type="match status" value="1"/>
</dbReference>
<feature type="transmembrane region" description="Helical" evidence="7">
    <location>
        <begin position="240"/>
        <end position="258"/>
    </location>
</feature>
<dbReference type="Pfam" id="PF02588">
    <property type="entry name" value="YitT_membrane"/>
    <property type="match status" value="1"/>
</dbReference>
<dbReference type="GO" id="GO:0005886">
    <property type="term" value="C:plasma membrane"/>
    <property type="evidence" value="ECO:0007669"/>
    <property type="project" value="UniProtKB-SubCell"/>
</dbReference>
<accession>A0A7W3PK90</accession>
<keyword evidence="3 7" id="KW-0812">Transmembrane</keyword>
<evidence type="ECO:0000256" key="1">
    <source>
        <dbReference type="ARBA" id="ARBA00004651"/>
    </source>
</evidence>
<dbReference type="InterPro" id="IPR051461">
    <property type="entry name" value="UPF0750_membrane"/>
</dbReference>
<comment type="subcellular location">
    <subcellularLocation>
        <location evidence="1">Cell membrane</location>
        <topology evidence="1">Multi-pass membrane protein</topology>
    </subcellularLocation>
</comment>
<comment type="caution">
    <text evidence="9">The sequence shown here is derived from an EMBL/GenBank/DDBJ whole genome shotgun (WGS) entry which is preliminary data.</text>
</comment>
<evidence type="ECO:0000313" key="11">
    <source>
        <dbReference type="Proteomes" id="UP000522688"/>
    </source>
</evidence>
<evidence type="ECO:0000313" key="9">
    <source>
        <dbReference type="EMBL" id="MBA8814721.1"/>
    </source>
</evidence>
<feature type="region of interest" description="Disordered" evidence="6">
    <location>
        <begin position="1"/>
        <end position="60"/>
    </location>
</feature>
<evidence type="ECO:0000256" key="3">
    <source>
        <dbReference type="ARBA" id="ARBA00022692"/>
    </source>
</evidence>
<evidence type="ECO:0000256" key="7">
    <source>
        <dbReference type="SAM" id="Phobius"/>
    </source>
</evidence>
<organism evidence="9 11">
    <name type="scientific">Frigoribacterium faeni</name>
    <dbReference type="NCBI Taxonomy" id="145483"/>
    <lineage>
        <taxon>Bacteria</taxon>
        <taxon>Bacillati</taxon>
        <taxon>Actinomycetota</taxon>
        <taxon>Actinomycetes</taxon>
        <taxon>Micrococcales</taxon>
        <taxon>Microbacteriaceae</taxon>
        <taxon>Frigoribacterium</taxon>
    </lineage>
</organism>
<dbReference type="AlphaFoldDB" id="A0A7W3PK90"/>
<proteinExistence type="predicted"/>
<reference evidence="8 10" key="1">
    <citation type="submission" date="2019-07" db="EMBL/GenBank/DDBJ databases">
        <title>Whole genome shotgun sequence of Frigoribacterium faeni NBRC 103066.</title>
        <authorList>
            <person name="Hosoyama A."/>
            <person name="Uohara A."/>
            <person name="Ohji S."/>
            <person name="Ichikawa N."/>
        </authorList>
    </citation>
    <scope>NUCLEOTIDE SEQUENCE [LARGE SCALE GENOMIC DNA]</scope>
    <source>
        <strain evidence="8 10">NBRC 103066</strain>
    </source>
</reference>
<keyword evidence="10" id="KW-1185">Reference proteome</keyword>
<dbReference type="PANTHER" id="PTHR33545">
    <property type="entry name" value="UPF0750 MEMBRANE PROTEIN YITT-RELATED"/>
    <property type="match status" value="1"/>
</dbReference>